<dbReference type="AlphaFoldDB" id="A0A4Y2QJZ3"/>
<evidence type="ECO:0000313" key="3">
    <source>
        <dbReference type="Proteomes" id="UP000499080"/>
    </source>
</evidence>
<feature type="region of interest" description="Disordered" evidence="1">
    <location>
        <begin position="1"/>
        <end position="24"/>
    </location>
</feature>
<dbReference type="Proteomes" id="UP000499080">
    <property type="component" value="Unassembled WGS sequence"/>
</dbReference>
<accession>A0A4Y2QJZ3</accession>
<sequence>MRERFEPAVRGSVGGHANHNTNWDSNRTGKNGVFASSLCHVKFAVFAANLFYKEGGRLGYVTLQEFRCKFGTSSLPWQDNIKKKSICKCACYLGKMV</sequence>
<name>A0A4Y2QJZ3_ARAVE</name>
<evidence type="ECO:0000313" key="2">
    <source>
        <dbReference type="EMBL" id="GBN63623.1"/>
    </source>
</evidence>
<reference evidence="2 3" key="1">
    <citation type="journal article" date="2019" name="Sci. Rep.">
        <title>Orb-weaving spider Araneus ventricosus genome elucidates the spidroin gene catalogue.</title>
        <authorList>
            <person name="Kono N."/>
            <person name="Nakamura H."/>
            <person name="Ohtoshi R."/>
            <person name="Moran D.A.P."/>
            <person name="Shinohara A."/>
            <person name="Yoshida Y."/>
            <person name="Fujiwara M."/>
            <person name="Mori M."/>
            <person name="Tomita M."/>
            <person name="Arakawa K."/>
        </authorList>
    </citation>
    <scope>NUCLEOTIDE SEQUENCE [LARGE SCALE GENOMIC DNA]</scope>
</reference>
<keyword evidence="3" id="KW-1185">Reference proteome</keyword>
<evidence type="ECO:0000256" key="1">
    <source>
        <dbReference type="SAM" id="MobiDB-lite"/>
    </source>
</evidence>
<dbReference type="EMBL" id="BGPR01014078">
    <property type="protein sequence ID" value="GBN63623.1"/>
    <property type="molecule type" value="Genomic_DNA"/>
</dbReference>
<protein>
    <submittedName>
        <fullName evidence="2">Uncharacterized protein</fullName>
    </submittedName>
</protein>
<gene>
    <name evidence="2" type="ORF">AVEN_157461_1</name>
</gene>
<proteinExistence type="predicted"/>
<comment type="caution">
    <text evidence="2">The sequence shown here is derived from an EMBL/GenBank/DDBJ whole genome shotgun (WGS) entry which is preliminary data.</text>
</comment>
<organism evidence="2 3">
    <name type="scientific">Araneus ventricosus</name>
    <name type="common">Orbweaver spider</name>
    <name type="synonym">Epeira ventricosa</name>
    <dbReference type="NCBI Taxonomy" id="182803"/>
    <lineage>
        <taxon>Eukaryota</taxon>
        <taxon>Metazoa</taxon>
        <taxon>Ecdysozoa</taxon>
        <taxon>Arthropoda</taxon>
        <taxon>Chelicerata</taxon>
        <taxon>Arachnida</taxon>
        <taxon>Araneae</taxon>
        <taxon>Araneomorphae</taxon>
        <taxon>Entelegynae</taxon>
        <taxon>Araneoidea</taxon>
        <taxon>Araneidae</taxon>
        <taxon>Araneus</taxon>
    </lineage>
</organism>